<proteinExistence type="predicted"/>
<dbReference type="Proteomes" id="UP000824176">
    <property type="component" value="Unassembled WGS sequence"/>
</dbReference>
<organism evidence="2 3">
    <name type="scientific">Candidatus Mucispirillum faecigallinarum</name>
    <dbReference type="NCBI Taxonomy" id="2838699"/>
    <lineage>
        <taxon>Bacteria</taxon>
        <taxon>Pseudomonadati</taxon>
        <taxon>Deferribacterota</taxon>
        <taxon>Deferribacteres</taxon>
        <taxon>Deferribacterales</taxon>
        <taxon>Mucispirillaceae</taxon>
        <taxon>Mucispirillum</taxon>
    </lineage>
</organism>
<accession>A0A9D2GUZ7</accession>
<protein>
    <submittedName>
        <fullName evidence="2">YbhB/YbcL family Raf kinase inhibitor-like protein</fullName>
    </submittedName>
</protein>
<dbReference type="NCBIfam" id="TIGR00481">
    <property type="entry name" value="YbhB/YbcL family Raf kinase inhibitor-like protein"/>
    <property type="match status" value="1"/>
</dbReference>
<keyword evidence="1" id="KW-0732">Signal</keyword>
<dbReference type="CDD" id="cd00865">
    <property type="entry name" value="PEBP_bact_arch"/>
    <property type="match status" value="1"/>
</dbReference>
<dbReference type="Gene3D" id="3.90.280.10">
    <property type="entry name" value="PEBP-like"/>
    <property type="match status" value="1"/>
</dbReference>
<dbReference type="InterPro" id="IPR036610">
    <property type="entry name" value="PEBP-like_sf"/>
</dbReference>
<dbReference type="InterPro" id="IPR008914">
    <property type="entry name" value="PEBP"/>
</dbReference>
<dbReference type="InterPro" id="IPR005247">
    <property type="entry name" value="YbhB_YbcL/LppC-like"/>
</dbReference>
<dbReference type="SUPFAM" id="SSF49777">
    <property type="entry name" value="PEBP-like"/>
    <property type="match status" value="1"/>
</dbReference>
<reference evidence="2" key="1">
    <citation type="journal article" date="2021" name="PeerJ">
        <title>Extensive microbial diversity within the chicken gut microbiome revealed by metagenomics and culture.</title>
        <authorList>
            <person name="Gilroy R."/>
            <person name="Ravi A."/>
            <person name="Getino M."/>
            <person name="Pursley I."/>
            <person name="Horton D.L."/>
            <person name="Alikhan N.F."/>
            <person name="Baker D."/>
            <person name="Gharbi K."/>
            <person name="Hall N."/>
            <person name="Watson M."/>
            <person name="Adriaenssens E.M."/>
            <person name="Foster-Nyarko E."/>
            <person name="Jarju S."/>
            <person name="Secka A."/>
            <person name="Antonio M."/>
            <person name="Oren A."/>
            <person name="Chaudhuri R.R."/>
            <person name="La Ragione R."/>
            <person name="Hildebrand F."/>
            <person name="Pallen M.J."/>
        </authorList>
    </citation>
    <scope>NUCLEOTIDE SEQUENCE</scope>
    <source>
        <strain evidence="2">ChiW4-1371</strain>
    </source>
</reference>
<sequence>MKKLTFLFLAVMAFMFSLTTLGYSAEMVVTSSAIDAKGVLADKYGYNDKTQLDSKGMPVTSFPLEIKNAPKGTKSYAIFLEDKDAFPVSHGFSWIHWVAANITTTSLKENASKDKPNFVQGMNSWWSSLGGSRDAKEVSCYGGPAPYDGKEHIYELHVYALDTKLNLKNGFLMNEMFRQMEGHILGEYTLKFKYQLKK</sequence>
<dbReference type="EMBL" id="DXAQ01000072">
    <property type="protein sequence ID" value="HIZ89200.1"/>
    <property type="molecule type" value="Genomic_DNA"/>
</dbReference>
<name>A0A9D2GUZ7_9BACT</name>
<feature type="signal peptide" evidence="1">
    <location>
        <begin position="1"/>
        <end position="24"/>
    </location>
</feature>
<evidence type="ECO:0000313" key="2">
    <source>
        <dbReference type="EMBL" id="HIZ89200.1"/>
    </source>
</evidence>
<feature type="chain" id="PRO_5039194349" evidence="1">
    <location>
        <begin position="25"/>
        <end position="198"/>
    </location>
</feature>
<dbReference type="PANTHER" id="PTHR30289">
    <property type="entry name" value="UNCHARACTERIZED PROTEIN YBCL-RELATED"/>
    <property type="match status" value="1"/>
</dbReference>
<comment type="caution">
    <text evidence="2">The sequence shown here is derived from an EMBL/GenBank/DDBJ whole genome shotgun (WGS) entry which is preliminary data.</text>
</comment>
<evidence type="ECO:0000313" key="3">
    <source>
        <dbReference type="Proteomes" id="UP000824176"/>
    </source>
</evidence>
<dbReference type="AlphaFoldDB" id="A0A9D2GUZ7"/>
<evidence type="ECO:0000256" key="1">
    <source>
        <dbReference type="SAM" id="SignalP"/>
    </source>
</evidence>
<reference evidence="2" key="2">
    <citation type="submission" date="2021-04" db="EMBL/GenBank/DDBJ databases">
        <authorList>
            <person name="Gilroy R."/>
        </authorList>
    </citation>
    <scope>NUCLEOTIDE SEQUENCE</scope>
    <source>
        <strain evidence="2">ChiW4-1371</strain>
    </source>
</reference>
<gene>
    <name evidence="2" type="ORF">H9804_04585</name>
</gene>
<dbReference type="Pfam" id="PF01161">
    <property type="entry name" value="PBP"/>
    <property type="match status" value="1"/>
</dbReference>
<dbReference type="PANTHER" id="PTHR30289:SF1">
    <property type="entry name" value="PEBP (PHOSPHATIDYLETHANOLAMINE-BINDING PROTEIN) FAMILY PROTEIN"/>
    <property type="match status" value="1"/>
</dbReference>